<dbReference type="GO" id="GO:0006096">
    <property type="term" value="P:glycolytic process"/>
    <property type="evidence" value="ECO:0007669"/>
    <property type="project" value="UniProtKB-UniRule"/>
</dbReference>
<evidence type="ECO:0000313" key="12">
    <source>
        <dbReference type="Proteomes" id="UP000000379"/>
    </source>
</evidence>
<comment type="function">
    <text evidence="9">Involved in the gluconeogenesis. Catalyzes stereospecifically the conversion of dihydroxyacetone phosphate (DHAP) to D-glyceraldehyde-3-phosphate (G3P).</text>
</comment>
<dbReference type="Proteomes" id="UP000000379">
    <property type="component" value="Chromosome"/>
</dbReference>
<dbReference type="UniPathway" id="UPA00138"/>
<dbReference type="UniPathway" id="UPA00109">
    <property type="reaction ID" value="UER00189"/>
</dbReference>
<evidence type="ECO:0000256" key="3">
    <source>
        <dbReference type="ARBA" id="ARBA00007422"/>
    </source>
</evidence>
<feature type="active site" description="Proton acceptor" evidence="9">
    <location>
        <position position="168"/>
    </location>
</feature>
<dbReference type="EMBL" id="CP002049">
    <property type="protein sequence ID" value="ADI13594.1"/>
    <property type="molecule type" value="Genomic_DNA"/>
</dbReference>
<feature type="binding site" evidence="9">
    <location>
        <begin position="8"/>
        <end position="10"/>
    </location>
    <ligand>
        <name>substrate</name>
    </ligand>
</feature>
<dbReference type="NCBIfam" id="TIGR00419">
    <property type="entry name" value="tim"/>
    <property type="match status" value="1"/>
</dbReference>
<dbReference type="AlphaFoldDB" id="D7CS62"/>
<evidence type="ECO:0000256" key="4">
    <source>
        <dbReference type="ARBA" id="ARBA00011738"/>
    </source>
</evidence>
<dbReference type="CDD" id="cd00311">
    <property type="entry name" value="TIM"/>
    <property type="match status" value="1"/>
</dbReference>
<evidence type="ECO:0000313" key="11">
    <source>
        <dbReference type="EMBL" id="ADI13594.1"/>
    </source>
</evidence>
<dbReference type="EC" id="5.3.1.1" evidence="9 10"/>
<dbReference type="HOGENOM" id="CLU_024251_2_3_0"/>
<comment type="subcellular location">
    <subcellularLocation>
        <location evidence="9 10">Cytoplasm</location>
    </subcellularLocation>
</comment>
<reference evidence="11 12" key="2">
    <citation type="journal article" date="2011" name="Stand. Genomic Sci.">
        <title>Complete genome sequence of Truepera radiovictrix type strain (RQ-24).</title>
        <authorList>
            <person name="Ivanova N."/>
            <person name="Rohde C."/>
            <person name="Munk C."/>
            <person name="Nolan M."/>
            <person name="Lucas S."/>
            <person name="Del Rio T.G."/>
            <person name="Tice H."/>
            <person name="Deshpande S."/>
            <person name="Cheng J.F."/>
            <person name="Tapia R."/>
            <person name="Han C."/>
            <person name="Goodwin L."/>
            <person name="Pitluck S."/>
            <person name="Liolios K."/>
            <person name="Mavromatis K."/>
            <person name="Mikhailova N."/>
            <person name="Pati A."/>
            <person name="Chen A."/>
            <person name="Palaniappan K."/>
            <person name="Land M."/>
            <person name="Hauser L."/>
            <person name="Chang Y.J."/>
            <person name="Jeffries C.D."/>
            <person name="Brambilla E."/>
            <person name="Rohde M."/>
            <person name="Goker M."/>
            <person name="Tindall B.J."/>
            <person name="Woyke T."/>
            <person name="Bristow J."/>
            <person name="Eisen J.A."/>
            <person name="Markowitz V."/>
            <person name="Hugenholtz P."/>
            <person name="Kyrpides N.C."/>
            <person name="Klenk H.P."/>
            <person name="Lapidus A."/>
        </authorList>
    </citation>
    <scope>NUCLEOTIDE SEQUENCE [LARGE SCALE GENOMIC DNA]</scope>
    <source>
        <strain evidence="12">DSM 17093 / CIP 108686 / LMG 22925 / RQ-24</strain>
    </source>
</reference>
<evidence type="ECO:0000256" key="8">
    <source>
        <dbReference type="ARBA" id="ARBA00023235"/>
    </source>
</evidence>
<name>D7CS62_TRURR</name>
<comment type="subunit">
    <text evidence="4 9 10">Homodimer.</text>
</comment>
<dbReference type="STRING" id="649638.Trad_0457"/>
<dbReference type="InterPro" id="IPR000652">
    <property type="entry name" value="Triosephosphate_isomerase"/>
</dbReference>
<feature type="binding site" evidence="9">
    <location>
        <position position="213"/>
    </location>
    <ligand>
        <name>substrate</name>
    </ligand>
</feature>
<dbReference type="eggNOG" id="COG0149">
    <property type="taxonomic scope" value="Bacteria"/>
</dbReference>
<accession>D7CS62</accession>
<keyword evidence="7 9" id="KW-0324">Glycolysis</keyword>
<dbReference type="InterPro" id="IPR022896">
    <property type="entry name" value="TrioseP_Isoase_bac/euk"/>
</dbReference>
<keyword evidence="12" id="KW-1185">Reference proteome</keyword>
<protein>
    <recommendedName>
        <fullName evidence="9 10">Triosephosphate isomerase</fullName>
        <shortName evidence="9">TIM</shortName>
        <shortName evidence="9">TPI</shortName>
        <ecNumber evidence="9 10">5.3.1.1</ecNumber>
    </recommendedName>
    <alternativeName>
        <fullName evidence="9">Triose-phosphate isomerase</fullName>
    </alternativeName>
</protein>
<comment type="catalytic activity">
    <reaction evidence="1 9 10">
        <text>D-glyceraldehyde 3-phosphate = dihydroxyacetone phosphate</text>
        <dbReference type="Rhea" id="RHEA:18585"/>
        <dbReference type="ChEBI" id="CHEBI:57642"/>
        <dbReference type="ChEBI" id="CHEBI:59776"/>
        <dbReference type="EC" id="5.3.1.1"/>
    </reaction>
</comment>
<reference evidence="12" key="1">
    <citation type="submission" date="2010-05" db="EMBL/GenBank/DDBJ databases">
        <title>The complete genome of Truepera radiovictris DSM 17093.</title>
        <authorList>
            <consortium name="US DOE Joint Genome Institute (JGI-PGF)"/>
            <person name="Lucas S."/>
            <person name="Copeland A."/>
            <person name="Lapidus A."/>
            <person name="Glavina del Rio T."/>
            <person name="Dalin E."/>
            <person name="Tice H."/>
            <person name="Bruce D."/>
            <person name="Goodwin L."/>
            <person name="Pitluck S."/>
            <person name="Kyrpides N."/>
            <person name="Mavromatis K."/>
            <person name="Ovchinnikova G."/>
            <person name="Munk A.C."/>
            <person name="Detter J.C."/>
            <person name="Han C."/>
            <person name="Tapia R."/>
            <person name="Land M."/>
            <person name="Hauser L."/>
            <person name="Markowitz V."/>
            <person name="Cheng J.-F."/>
            <person name="Hugenholtz P."/>
            <person name="Woyke T."/>
            <person name="Wu D."/>
            <person name="Tindall B."/>
            <person name="Pomrenke H.G."/>
            <person name="Brambilla E."/>
            <person name="Klenk H.-P."/>
            <person name="Eisen J.A."/>
        </authorList>
    </citation>
    <scope>NUCLEOTIDE SEQUENCE [LARGE SCALE GENOMIC DNA]</scope>
    <source>
        <strain evidence="12">DSM 17093 / CIP 108686 / LMG 22925 / RQ-24</strain>
    </source>
</reference>
<dbReference type="InterPro" id="IPR020861">
    <property type="entry name" value="Triosephosphate_isomerase_AS"/>
</dbReference>
<dbReference type="KEGG" id="tra:Trad_0457"/>
<gene>
    <name evidence="9" type="primary">tpiA</name>
    <name evidence="11" type="ordered locus">Trad_0457</name>
</gene>
<dbReference type="Pfam" id="PF00121">
    <property type="entry name" value="TIM"/>
    <property type="match status" value="1"/>
</dbReference>
<evidence type="ECO:0000256" key="7">
    <source>
        <dbReference type="ARBA" id="ARBA00023152"/>
    </source>
</evidence>
<evidence type="ECO:0000256" key="1">
    <source>
        <dbReference type="ARBA" id="ARBA00000474"/>
    </source>
</evidence>
<dbReference type="GO" id="GO:0019563">
    <property type="term" value="P:glycerol catabolic process"/>
    <property type="evidence" value="ECO:0007669"/>
    <property type="project" value="TreeGrafter"/>
</dbReference>
<evidence type="ECO:0000256" key="6">
    <source>
        <dbReference type="ARBA" id="ARBA00022490"/>
    </source>
</evidence>
<dbReference type="OrthoDB" id="9809429at2"/>
<dbReference type="FunFam" id="3.20.20.70:FF:000016">
    <property type="entry name" value="Triosephosphate isomerase"/>
    <property type="match status" value="1"/>
</dbReference>
<dbReference type="PANTHER" id="PTHR21139:SF42">
    <property type="entry name" value="TRIOSEPHOSPHATE ISOMERASE"/>
    <property type="match status" value="1"/>
</dbReference>
<dbReference type="PROSITE" id="PS00171">
    <property type="entry name" value="TIM_1"/>
    <property type="match status" value="1"/>
</dbReference>
<dbReference type="InterPro" id="IPR035990">
    <property type="entry name" value="TIM_sf"/>
</dbReference>
<sequence length="250" mass="25890">MKPLIAANWKMHKLPSEVTAWASDFEAALADTDRSRFDLAICAPFTHLSALAAALDGTGVAVGAQDVSSHAEGAYTGEVSAAMLKDLGVRYVIVGHSERRAYHHEDDALVRGKLERVLESGMTPILCVGETLQEREGGRAREVTLGQLRGALEGVALGNAGGLVVAYEPVWAIGTGKTATDADAQEMCGAIRAALKELLPELGGAVRILYGGSMKGDNAAGLLAQPDIQGGLVGSASLDARSLAQIAAAC</sequence>
<keyword evidence="8 9" id="KW-0413">Isomerase</keyword>
<comment type="pathway">
    <text evidence="9 10">Carbohydrate biosynthesis; gluconeogenesis.</text>
</comment>
<comment type="similarity">
    <text evidence="3 9 10">Belongs to the triosephosphate isomerase family.</text>
</comment>
<dbReference type="GO" id="GO:0005829">
    <property type="term" value="C:cytosol"/>
    <property type="evidence" value="ECO:0007669"/>
    <property type="project" value="TreeGrafter"/>
</dbReference>
<dbReference type="GO" id="GO:0046166">
    <property type="term" value="P:glyceraldehyde-3-phosphate biosynthetic process"/>
    <property type="evidence" value="ECO:0007669"/>
    <property type="project" value="TreeGrafter"/>
</dbReference>
<dbReference type="Gene3D" id="3.20.20.70">
    <property type="entry name" value="Aldolase class I"/>
    <property type="match status" value="1"/>
</dbReference>
<keyword evidence="6 9" id="KW-0963">Cytoplasm</keyword>
<dbReference type="RefSeq" id="WP_013176974.1">
    <property type="nucleotide sequence ID" value="NC_014221.1"/>
</dbReference>
<dbReference type="InterPro" id="IPR013785">
    <property type="entry name" value="Aldolase_TIM"/>
</dbReference>
<evidence type="ECO:0000256" key="10">
    <source>
        <dbReference type="RuleBase" id="RU363013"/>
    </source>
</evidence>
<comment type="caution">
    <text evidence="9">Lacks conserved residue(s) required for the propagation of feature annotation.</text>
</comment>
<dbReference type="GO" id="GO:0006094">
    <property type="term" value="P:gluconeogenesis"/>
    <property type="evidence" value="ECO:0007669"/>
    <property type="project" value="UniProtKB-UniRule"/>
</dbReference>
<evidence type="ECO:0000256" key="5">
    <source>
        <dbReference type="ARBA" id="ARBA00022432"/>
    </source>
</evidence>
<proteinExistence type="inferred from homology"/>
<dbReference type="PROSITE" id="PS51440">
    <property type="entry name" value="TIM_2"/>
    <property type="match status" value="1"/>
</dbReference>
<dbReference type="PANTHER" id="PTHR21139">
    <property type="entry name" value="TRIOSEPHOSPHATE ISOMERASE"/>
    <property type="match status" value="1"/>
</dbReference>
<keyword evidence="5 9" id="KW-0312">Gluconeogenesis</keyword>
<evidence type="ECO:0000256" key="9">
    <source>
        <dbReference type="HAMAP-Rule" id="MF_00147"/>
    </source>
</evidence>
<evidence type="ECO:0000256" key="2">
    <source>
        <dbReference type="ARBA" id="ARBA00004680"/>
    </source>
</evidence>
<dbReference type="GO" id="GO:0004807">
    <property type="term" value="F:triose-phosphate isomerase activity"/>
    <property type="evidence" value="ECO:0007669"/>
    <property type="project" value="UniProtKB-UniRule"/>
</dbReference>
<dbReference type="SUPFAM" id="SSF51351">
    <property type="entry name" value="Triosephosphate isomerase (TIM)"/>
    <property type="match status" value="1"/>
</dbReference>
<feature type="active site" description="Electrophile" evidence="9">
    <location>
        <position position="96"/>
    </location>
</feature>
<organism evidence="11 12">
    <name type="scientific">Truepera radiovictrix (strain DSM 17093 / CIP 108686 / LMG 22925 / RQ-24)</name>
    <dbReference type="NCBI Taxonomy" id="649638"/>
    <lineage>
        <taxon>Bacteria</taxon>
        <taxon>Thermotogati</taxon>
        <taxon>Deinococcota</taxon>
        <taxon>Deinococci</taxon>
        <taxon>Trueperales</taxon>
        <taxon>Trueperaceae</taxon>
        <taxon>Truepera</taxon>
    </lineage>
</organism>
<feature type="binding site" evidence="9">
    <location>
        <position position="174"/>
    </location>
    <ligand>
        <name>substrate</name>
    </ligand>
</feature>
<comment type="pathway">
    <text evidence="2 9 10">Carbohydrate degradation; glycolysis; D-glyceraldehyde 3-phosphate from glycerone phosphate: step 1/1.</text>
</comment>
<dbReference type="HAMAP" id="MF_00147_B">
    <property type="entry name" value="TIM_B"/>
    <property type="match status" value="1"/>
</dbReference>